<accession>A0A8H7ZQG9</accession>
<feature type="region of interest" description="Disordered" evidence="2">
    <location>
        <begin position="419"/>
        <end position="477"/>
    </location>
</feature>
<gene>
    <name evidence="3" type="ORF">BJ554DRAFT_2628</name>
</gene>
<keyword evidence="4" id="KW-1185">Reference proteome</keyword>
<proteinExistence type="predicted"/>
<protein>
    <submittedName>
        <fullName evidence="3">Uncharacterized protein</fullName>
    </submittedName>
</protein>
<sequence>GPGRAGASPISAPRAAPPPPHGGRTTHGPPRPHAPPERREERRRRAAAAAAAANRQRLVSGSGGALAFGRSDAAARSPGLGCSISKGDQAYYYSDSAMTKHSSEPRLFVVGYPRIPNEGGDWRMHGPWRDLKDTFPDARVFMDPVTCNATVTFACEDDLHDALKQRRSWRYTERDRYYDVHATEKPRAVGLLTLRGKIHRYAIKELKEKLGIPDLPWAHILQLWPAAGRYVGFKEEEILVYFNEGAEPEYAAAKDIRSVEIEGYTFDVRVSHDFESEMMVESRLFPEGFRRTETPAVTALLYPFHLSEQRKPPSGFLSIFVAAFVCCDFPTGLVCNVALPALADFEQYKRQSVAQMRELNARIDTLRVERDEAEAAKCRLERKLKLFEDLYREELLEKQVYRSHVYDVKRALGGLLERLPSSSKDDEIMDDKEPEPYHQQPQEPQQQQPPSPPPQQQQQEGPEPDPAPQNNTAARAV</sequence>
<evidence type="ECO:0000256" key="2">
    <source>
        <dbReference type="SAM" id="MobiDB-lite"/>
    </source>
</evidence>
<feature type="compositionally biased region" description="Low complexity" evidence="2">
    <location>
        <begin position="437"/>
        <end position="446"/>
    </location>
</feature>
<feature type="region of interest" description="Disordered" evidence="2">
    <location>
        <begin position="1"/>
        <end position="58"/>
    </location>
</feature>
<dbReference type="AlphaFoldDB" id="A0A8H7ZQG9"/>
<keyword evidence="1" id="KW-0175">Coiled coil</keyword>
<dbReference type="EMBL" id="JAEFCI010010182">
    <property type="protein sequence ID" value="KAG5457375.1"/>
    <property type="molecule type" value="Genomic_DNA"/>
</dbReference>
<reference evidence="3 4" key="1">
    <citation type="journal article" name="Sci. Rep.">
        <title>Genome-scale phylogenetic analyses confirm Olpidium as the closest living zoosporic fungus to the non-flagellated, terrestrial fungi.</title>
        <authorList>
            <person name="Chang Y."/>
            <person name="Rochon D."/>
            <person name="Sekimoto S."/>
            <person name="Wang Y."/>
            <person name="Chovatia M."/>
            <person name="Sandor L."/>
            <person name="Salamov A."/>
            <person name="Grigoriev I.V."/>
            <person name="Stajich J.E."/>
            <person name="Spatafora J.W."/>
        </authorList>
    </citation>
    <scope>NUCLEOTIDE SEQUENCE [LARGE SCALE GENOMIC DNA]</scope>
    <source>
        <strain evidence="3">S191</strain>
    </source>
</reference>
<feature type="coiled-coil region" evidence="1">
    <location>
        <begin position="349"/>
        <end position="376"/>
    </location>
</feature>
<evidence type="ECO:0000313" key="3">
    <source>
        <dbReference type="EMBL" id="KAG5457375.1"/>
    </source>
</evidence>
<dbReference type="Proteomes" id="UP000673691">
    <property type="component" value="Unassembled WGS sequence"/>
</dbReference>
<evidence type="ECO:0000256" key="1">
    <source>
        <dbReference type="SAM" id="Coils"/>
    </source>
</evidence>
<feature type="non-terminal residue" evidence="3">
    <location>
        <position position="1"/>
    </location>
</feature>
<name>A0A8H7ZQG9_9FUNG</name>
<feature type="compositionally biased region" description="Low complexity" evidence="2">
    <location>
        <begin position="47"/>
        <end position="57"/>
    </location>
</feature>
<evidence type="ECO:0000313" key="4">
    <source>
        <dbReference type="Proteomes" id="UP000673691"/>
    </source>
</evidence>
<organism evidence="3 4">
    <name type="scientific">Olpidium bornovanus</name>
    <dbReference type="NCBI Taxonomy" id="278681"/>
    <lineage>
        <taxon>Eukaryota</taxon>
        <taxon>Fungi</taxon>
        <taxon>Fungi incertae sedis</taxon>
        <taxon>Olpidiomycota</taxon>
        <taxon>Olpidiomycotina</taxon>
        <taxon>Olpidiomycetes</taxon>
        <taxon>Olpidiales</taxon>
        <taxon>Olpidiaceae</taxon>
        <taxon>Olpidium</taxon>
    </lineage>
</organism>
<comment type="caution">
    <text evidence="3">The sequence shown here is derived from an EMBL/GenBank/DDBJ whole genome shotgun (WGS) entry which is preliminary data.</text>
</comment>